<dbReference type="EMBL" id="FOKI01000019">
    <property type="protein sequence ID" value="SFB22552.1"/>
    <property type="molecule type" value="Genomic_DNA"/>
</dbReference>
<dbReference type="AlphaFoldDB" id="A0A1I0ZAY4"/>
<evidence type="ECO:0000313" key="2">
    <source>
        <dbReference type="EMBL" id="SFB22552.1"/>
    </source>
</evidence>
<feature type="domain" description="DUF1858" evidence="1">
    <location>
        <begin position="3"/>
        <end position="55"/>
    </location>
</feature>
<reference evidence="2 3" key="1">
    <citation type="submission" date="2016-10" db="EMBL/GenBank/DDBJ databases">
        <authorList>
            <person name="de Groot N.N."/>
        </authorList>
    </citation>
    <scope>NUCLEOTIDE SEQUENCE [LARGE SCALE GENOMIC DNA]</scope>
    <source>
        <strain evidence="2 3">DSM 12271</strain>
    </source>
</reference>
<dbReference type="PANTHER" id="PTHR39341:SF1">
    <property type="entry name" value="DUF1858 DOMAIN-CONTAINING PROTEIN"/>
    <property type="match status" value="1"/>
</dbReference>
<dbReference type="OrthoDB" id="15017at2"/>
<dbReference type="RefSeq" id="WP_090041740.1">
    <property type="nucleotide sequence ID" value="NZ_FOKI01000019.1"/>
</dbReference>
<name>A0A1I0ZAY4_9CLOT</name>
<evidence type="ECO:0000313" key="3">
    <source>
        <dbReference type="Proteomes" id="UP000198619"/>
    </source>
</evidence>
<dbReference type="PANTHER" id="PTHR39341">
    <property type="entry name" value="BSL7085 PROTEIN"/>
    <property type="match status" value="1"/>
</dbReference>
<sequence>MKITEKTIIGDILKINPNAAEILMSNGMGCIGCPSAQMESLEDAALIHGLDIKDLLEQLNKGLE</sequence>
<dbReference type="NCBIfam" id="TIGR03980">
    <property type="entry name" value="prismane_assoc"/>
    <property type="match status" value="1"/>
</dbReference>
<proteinExistence type="predicted"/>
<gene>
    <name evidence="2" type="ORF">SAMN04488528_10195</name>
</gene>
<dbReference type="SUPFAM" id="SSF140683">
    <property type="entry name" value="SP0561-like"/>
    <property type="match status" value="1"/>
</dbReference>
<organism evidence="2 3">
    <name type="scientific">Clostridium frigidicarnis</name>
    <dbReference type="NCBI Taxonomy" id="84698"/>
    <lineage>
        <taxon>Bacteria</taxon>
        <taxon>Bacillati</taxon>
        <taxon>Bacillota</taxon>
        <taxon>Clostridia</taxon>
        <taxon>Eubacteriales</taxon>
        <taxon>Clostridiaceae</taxon>
        <taxon>Clostridium</taxon>
    </lineage>
</organism>
<accession>A0A1I0ZAY4</accession>
<dbReference type="InterPro" id="IPR038062">
    <property type="entry name" value="ScdA-like_N_sf"/>
</dbReference>
<evidence type="ECO:0000259" key="1">
    <source>
        <dbReference type="Pfam" id="PF08984"/>
    </source>
</evidence>
<keyword evidence="3" id="KW-1185">Reference proteome</keyword>
<dbReference type="Proteomes" id="UP000198619">
    <property type="component" value="Unassembled WGS sequence"/>
</dbReference>
<dbReference type="Pfam" id="PF08984">
    <property type="entry name" value="DUF1858"/>
    <property type="match status" value="1"/>
</dbReference>
<dbReference type="STRING" id="84698.SAMN04488528_10195"/>
<dbReference type="InterPro" id="IPR015077">
    <property type="entry name" value="DUF1858"/>
</dbReference>
<dbReference type="InterPro" id="IPR023883">
    <property type="entry name" value="CHP03980_redox-disulphide"/>
</dbReference>
<dbReference type="Gene3D" id="1.10.3910.10">
    <property type="entry name" value="SP0561-like"/>
    <property type="match status" value="1"/>
</dbReference>
<protein>
    <submittedName>
        <fullName evidence="2">Hybrid cluster protein-associated redox disulfide domain-containing protein</fullName>
    </submittedName>
</protein>